<evidence type="ECO:0000313" key="4">
    <source>
        <dbReference type="EMBL" id="KAG5537223.1"/>
    </source>
</evidence>
<evidence type="ECO:0000313" key="3">
    <source>
        <dbReference type="EMBL" id="KAG5534655.1"/>
    </source>
</evidence>
<evidence type="ECO:0000313" key="6">
    <source>
        <dbReference type="Proteomes" id="UP000823749"/>
    </source>
</evidence>
<proteinExistence type="predicted"/>
<feature type="region of interest" description="Disordered" evidence="1">
    <location>
        <begin position="191"/>
        <end position="227"/>
    </location>
</feature>
<gene>
    <name evidence="5" type="ORF">RHGRI_015807</name>
    <name evidence="2" type="ORF">RHGRI_022300</name>
    <name evidence="3" type="ORF">RHGRI_022694</name>
    <name evidence="4" type="ORF">RHGRI_024611</name>
</gene>
<evidence type="ECO:0008006" key="7">
    <source>
        <dbReference type="Google" id="ProtNLM"/>
    </source>
</evidence>
<protein>
    <recommendedName>
        <fullName evidence="7">PLATZ transcription factor family protein</fullName>
    </recommendedName>
</protein>
<dbReference type="PANTHER" id="PTHR31065">
    <property type="entry name" value="PLATZ TRANSCRIPTION FACTOR FAMILY PROTEIN"/>
    <property type="match status" value="1"/>
</dbReference>
<dbReference type="EMBL" id="JACTNZ010000008">
    <property type="protein sequence ID" value="KAG5534113.1"/>
    <property type="molecule type" value="Genomic_DNA"/>
</dbReference>
<dbReference type="InterPro" id="IPR006734">
    <property type="entry name" value="PLATZ"/>
</dbReference>
<reference evidence="5 6" key="1">
    <citation type="submission" date="2020-08" db="EMBL/GenBank/DDBJ databases">
        <title>Plant Genome Project.</title>
        <authorList>
            <person name="Zhang R.-G."/>
        </authorList>
    </citation>
    <scope>NUCLEOTIDE SEQUENCE [LARGE SCALE GENOMIC DNA]</scope>
    <source>
        <strain evidence="5">WSP0</strain>
        <tissue evidence="5">Leaf</tissue>
    </source>
</reference>
<dbReference type="EMBL" id="JACTNZ010000008">
    <property type="protein sequence ID" value="KAG5537223.1"/>
    <property type="molecule type" value="Genomic_DNA"/>
</dbReference>
<evidence type="ECO:0000313" key="5">
    <source>
        <dbReference type="EMBL" id="KAG5542826.1"/>
    </source>
</evidence>
<dbReference type="EMBL" id="JACTNZ010000006">
    <property type="protein sequence ID" value="KAG5542826.1"/>
    <property type="molecule type" value="Genomic_DNA"/>
</dbReference>
<evidence type="ECO:0000313" key="2">
    <source>
        <dbReference type="EMBL" id="KAG5534113.1"/>
    </source>
</evidence>
<dbReference type="EMBL" id="JACTNZ010000008">
    <property type="protein sequence ID" value="KAG5534655.1"/>
    <property type="molecule type" value="Genomic_DNA"/>
</dbReference>
<dbReference type="PANTHER" id="PTHR31065:SF54">
    <property type="entry name" value="PLATZ TRANSCRIPTION FACTOR FAMILY PROTEIN"/>
    <property type="match status" value="1"/>
</dbReference>
<name>A0AAV6JNL0_9ERIC</name>
<dbReference type="Proteomes" id="UP000823749">
    <property type="component" value="Chromosome 8"/>
</dbReference>
<dbReference type="AlphaFoldDB" id="A0AAV6JNL0"/>
<keyword evidence="6" id="KW-1185">Reference proteome</keyword>
<comment type="caution">
    <text evidence="5">The sequence shown here is derived from an EMBL/GenBank/DDBJ whole genome shotgun (WGS) entry which is preliminary data.</text>
</comment>
<sequence length="227" mass="26117">MEKEETPYPPWLKPMLKARFFSTCEIHGSCKEKERNHYCLDCTTDALCPCCLIHHKNHRQFQIRRSSYHEIIKVEDIQRYLDVSDIQPYTMNKAPVLFLNKRPQVGPRKGYQYACDICQRSIARHSKFCSLGCKLEGIEDGIPKLTFNTSTDYHTDELRGGIEVNQSSKEARVTGLDTLKEQAPEPFHSPVSEITETMNSPSPPGLPTYNHSNSRKRKGIPRRASLY</sequence>
<dbReference type="Pfam" id="PF04640">
    <property type="entry name" value="PLATZ"/>
    <property type="match status" value="1"/>
</dbReference>
<organism evidence="5 6">
    <name type="scientific">Rhododendron griersonianum</name>
    <dbReference type="NCBI Taxonomy" id="479676"/>
    <lineage>
        <taxon>Eukaryota</taxon>
        <taxon>Viridiplantae</taxon>
        <taxon>Streptophyta</taxon>
        <taxon>Embryophyta</taxon>
        <taxon>Tracheophyta</taxon>
        <taxon>Spermatophyta</taxon>
        <taxon>Magnoliopsida</taxon>
        <taxon>eudicotyledons</taxon>
        <taxon>Gunneridae</taxon>
        <taxon>Pentapetalae</taxon>
        <taxon>asterids</taxon>
        <taxon>Ericales</taxon>
        <taxon>Ericaceae</taxon>
        <taxon>Ericoideae</taxon>
        <taxon>Rhodoreae</taxon>
        <taxon>Rhododendron</taxon>
    </lineage>
</organism>
<dbReference type="Proteomes" id="UP000823749">
    <property type="component" value="Chromosome 6"/>
</dbReference>
<accession>A0AAV6JNL0</accession>
<evidence type="ECO:0000256" key="1">
    <source>
        <dbReference type="SAM" id="MobiDB-lite"/>
    </source>
</evidence>